<dbReference type="AlphaFoldDB" id="A0A1J8R2D8"/>
<gene>
    <name evidence="1" type="ORF">AZE42_08420</name>
</gene>
<keyword evidence="2" id="KW-1185">Reference proteome</keyword>
<sequence length="143" mass="16442">MLVENKPARPKRMRKFLGSPYIVIEDQTRRQAMFAFASDPTLNTLGVIIALGDRWQYSEIRRSANLLLSSWSEKKDPTFAVKVRTQKFVVPAYLKRLSGNDTFSFELMDRSGKSAVAFKFIADRIKARESDFWGLPLPKPIKQ</sequence>
<evidence type="ECO:0000313" key="2">
    <source>
        <dbReference type="Proteomes" id="UP000183567"/>
    </source>
</evidence>
<organism evidence="1 2">
    <name type="scientific">Rhizopogon vesiculosus</name>
    <dbReference type="NCBI Taxonomy" id="180088"/>
    <lineage>
        <taxon>Eukaryota</taxon>
        <taxon>Fungi</taxon>
        <taxon>Dikarya</taxon>
        <taxon>Basidiomycota</taxon>
        <taxon>Agaricomycotina</taxon>
        <taxon>Agaricomycetes</taxon>
        <taxon>Agaricomycetidae</taxon>
        <taxon>Boletales</taxon>
        <taxon>Suillineae</taxon>
        <taxon>Rhizopogonaceae</taxon>
        <taxon>Rhizopogon</taxon>
    </lineage>
</organism>
<dbReference type="EMBL" id="LVVM01000853">
    <property type="protein sequence ID" value="OJA19817.1"/>
    <property type="molecule type" value="Genomic_DNA"/>
</dbReference>
<accession>A0A1J8R2D8</accession>
<name>A0A1J8R2D8_9AGAM</name>
<proteinExistence type="predicted"/>
<dbReference type="OrthoDB" id="2677262at2759"/>
<reference evidence="1 2" key="1">
    <citation type="submission" date="2016-03" db="EMBL/GenBank/DDBJ databases">
        <title>Comparative genomics of the ectomycorrhizal sister species Rhizopogon vinicolor and Rhizopogon vesiculosus (Basidiomycota: Boletales) reveals a divergence of the mating type B locus.</title>
        <authorList>
            <person name="Mujic A.B."/>
            <person name="Kuo A."/>
            <person name="Tritt A."/>
            <person name="Lipzen A."/>
            <person name="Chen C."/>
            <person name="Johnson J."/>
            <person name="Sharma A."/>
            <person name="Barry K."/>
            <person name="Grigoriev I.V."/>
            <person name="Spatafora J.W."/>
        </authorList>
    </citation>
    <scope>NUCLEOTIDE SEQUENCE [LARGE SCALE GENOMIC DNA]</scope>
    <source>
        <strain evidence="1 2">AM-OR11-056</strain>
    </source>
</reference>
<dbReference type="Proteomes" id="UP000183567">
    <property type="component" value="Unassembled WGS sequence"/>
</dbReference>
<protein>
    <submittedName>
        <fullName evidence="1">Uncharacterized protein</fullName>
    </submittedName>
</protein>
<comment type="caution">
    <text evidence="1">The sequence shown here is derived from an EMBL/GenBank/DDBJ whole genome shotgun (WGS) entry which is preliminary data.</text>
</comment>
<evidence type="ECO:0000313" key="1">
    <source>
        <dbReference type="EMBL" id="OJA19817.1"/>
    </source>
</evidence>